<keyword evidence="1" id="KW-1133">Transmembrane helix</keyword>
<gene>
    <name evidence="2" type="ORF">WQE_16489</name>
</gene>
<comment type="caution">
    <text evidence="2">The sequence shown here is derived from an EMBL/GenBank/DDBJ whole genome shotgun (WGS) entry which is preliminary data.</text>
</comment>
<evidence type="ECO:0000313" key="2">
    <source>
        <dbReference type="EMBL" id="EIM99945.1"/>
    </source>
</evidence>
<sequence length="88" mass="9708">MDQQYRCTAAHIVIVGLDSSSEDGLPNFRVIAHVIVSVISACAALFETTICLHFALINLECSINMKRCQCDFLIVKVGSGRIRLLKRA</sequence>
<dbReference type="Proteomes" id="UP000004980">
    <property type="component" value="Unassembled WGS sequence"/>
</dbReference>
<evidence type="ECO:0000256" key="1">
    <source>
        <dbReference type="SAM" id="Phobius"/>
    </source>
</evidence>
<accession>A0ABN0FMF1</accession>
<organism evidence="2 3">
    <name type="scientific">Paraburkholderia hospita</name>
    <dbReference type="NCBI Taxonomy" id="169430"/>
    <lineage>
        <taxon>Bacteria</taxon>
        <taxon>Pseudomonadati</taxon>
        <taxon>Pseudomonadota</taxon>
        <taxon>Betaproteobacteria</taxon>
        <taxon>Burkholderiales</taxon>
        <taxon>Burkholderiaceae</taxon>
        <taxon>Paraburkholderia</taxon>
    </lineage>
</organism>
<evidence type="ECO:0000313" key="3">
    <source>
        <dbReference type="Proteomes" id="UP000004980"/>
    </source>
</evidence>
<keyword evidence="1" id="KW-0812">Transmembrane</keyword>
<feature type="transmembrane region" description="Helical" evidence="1">
    <location>
        <begin position="30"/>
        <end position="57"/>
    </location>
</feature>
<name>A0ABN0FMF1_9BURK</name>
<reference evidence="2 3" key="1">
    <citation type="journal article" date="2012" name="J. Bacteriol.">
        <title>Draft Genome Sequence of the Soil Bacterium Burkholderia terrae Strain BS001, Which Interacts with Fungal Surface Structures.</title>
        <authorList>
            <person name="Nazir R."/>
            <person name="Hansen M.A."/>
            <person name="Sorensen S."/>
            <person name="van Elsas J.D."/>
        </authorList>
    </citation>
    <scope>NUCLEOTIDE SEQUENCE [LARGE SCALE GENOMIC DNA]</scope>
    <source>
        <strain evidence="2 3">BS001</strain>
    </source>
</reference>
<protein>
    <submittedName>
        <fullName evidence="2">Uncharacterized protein</fullName>
    </submittedName>
</protein>
<dbReference type="EMBL" id="AKAU01000091">
    <property type="protein sequence ID" value="EIM99945.1"/>
    <property type="molecule type" value="Genomic_DNA"/>
</dbReference>
<keyword evidence="3" id="KW-1185">Reference proteome</keyword>
<keyword evidence="1" id="KW-0472">Membrane</keyword>
<proteinExistence type="predicted"/>